<keyword evidence="3" id="KW-1185">Reference proteome</keyword>
<sequence>MSPDKATALTNSPLLNFVKELSGRRIEQARRRNGITQVQFAREVGISRRWLQEIESGNPSSRLDFHVVCAEHLQLKTGYIFFPFLFRGHQMEFPRELTYGDFEEIERECIDLFVRRKLSRMKQKLTPRWWSPQQTDGA</sequence>
<dbReference type="PROSITE" id="PS50943">
    <property type="entry name" value="HTH_CROC1"/>
    <property type="match status" value="1"/>
</dbReference>
<protein>
    <submittedName>
        <fullName evidence="2">Helix-turn-helix transcriptional regulator</fullName>
    </submittedName>
</protein>
<name>A0ABV7NK38_9SPHN</name>
<dbReference type="SMART" id="SM00530">
    <property type="entry name" value="HTH_XRE"/>
    <property type="match status" value="1"/>
</dbReference>
<reference evidence="3" key="1">
    <citation type="journal article" date="2019" name="Int. J. Syst. Evol. Microbiol.">
        <title>The Global Catalogue of Microorganisms (GCM) 10K type strain sequencing project: providing services to taxonomists for standard genome sequencing and annotation.</title>
        <authorList>
            <consortium name="The Broad Institute Genomics Platform"/>
            <consortium name="The Broad Institute Genome Sequencing Center for Infectious Disease"/>
            <person name="Wu L."/>
            <person name="Ma J."/>
        </authorList>
    </citation>
    <scope>NUCLEOTIDE SEQUENCE [LARGE SCALE GENOMIC DNA]</scope>
    <source>
        <strain evidence="3">CCM 7491</strain>
    </source>
</reference>
<feature type="domain" description="HTH cro/C1-type" evidence="1">
    <location>
        <begin position="26"/>
        <end position="80"/>
    </location>
</feature>
<dbReference type="Pfam" id="PF13560">
    <property type="entry name" value="HTH_31"/>
    <property type="match status" value="1"/>
</dbReference>
<accession>A0ABV7NK38</accession>
<proteinExistence type="predicted"/>
<organism evidence="2 3">
    <name type="scientific">Sphingobium rhizovicinum</name>
    <dbReference type="NCBI Taxonomy" id="432308"/>
    <lineage>
        <taxon>Bacteria</taxon>
        <taxon>Pseudomonadati</taxon>
        <taxon>Pseudomonadota</taxon>
        <taxon>Alphaproteobacteria</taxon>
        <taxon>Sphingomonadales</taxon>
        <taxon>Sphingomonadaceae</taxon>
        <taxon>Sphingobium</taxon>
    </lineage>
</organism>
<evidence type="ECO:0000313" key="3">
    <source>
        <dbReference type="Proteomes" id="UP001595681"/>
    </source>
</evidence>
<dbReference type="Gene3D" id="1.10.260.40">
    <property type="entry name" value="lambda repressor-like DNA-binding domains"/>
    <property type="match status" value="1"/>
</dbReference>
<dbReference type="InterPro" id="IPR010982">
    <property type="entry name" value="Lambda_DNA-bd_dom_sf"/>
</dbReference>
<evidence type="ECO:0000259" key="1">
    <source>
        <dbReference type="PROSITE" id="PS50943"/>
    </source>
</evidence>
<dbReference type="SUPFAM" id="SSF47413">
    <property type="entry name" value="lambda repressor-like DNA-binding domains"/>
    <property type="match status" value="1"/>
</dbReference>
<dbReference type="Proteomes" id="UP001595681">
    <property type="component" value="Unassembled WGS sequence"/>
</dbReference>
<dbReference type="InterPro" id="IPR001387">
    <property type="entry name" value="Cro/C1-type_HTH"/>
</dbReference>
<evidence type="ECO:0000313" key="2">
    <source>
        <dbReference type="EMBL" id="MFC3443883.1"/>
    </source>
</evidence>
<dbReference type="EMBL" id="JBHRVU010000005">
    <property type="protein sequence ID" value="MFC3443883.1"/>
    <property type="molecule type" value="Genomic_DNA"/>
</dbReference>
<comment type="caution">
    <text evidence="2">The sequence shown here is derived from an EMBL/GenBank/DDBJ whole genome shotgun (WGS) entry which is preliminary data.</text>
</comment>
<dbReference type="CDD" id="cd00093">
    <property type="entry name" value="HTH_XRE"/>
    <property type="match status" value="1"/>
</dbReference>
<dbReference type="RefSeq" id="WP_380798781.1">
    <property type="nucleotide sequence ID" value="NZ_JBHRVU010000005.1"/>
</dbReference>
<gene>
    <name evidence="2" type="ORF">ACFOKF_22290</name>
</gene>